<reference evidence="1" key="1">
    <citation type="submission" date="2020-06" db="EMBL/GenBank/DDBJ databases">
        <authorList>
            <person name="Li T."/>
            <person name="Hu X."/>
            <person name="Zhang T."/>
            <person name="Song X."/>
            <person name="Zhang H."/>
            <person name="Dai N."/>
            <person name="Sheng W."/>
            <person name="Hou X."/>
            <person name="Wei L."/>
        </authorList>
    </citation>
    <scope>NUCLEOTIDE SEQUENCE</scope>
    <source>
        <strain evidence="1">3651</strain>
        <tissue evidence="1">Leaf</tissue>
    </source>
</reference>
<name>A0AAE2CW69_9LAMI</name>
<organism evidence="1 2">
    <name type="scientific">Sesamum alatum</name>
    <dbReference type="NCBI Taxonomy" id="300844"/>
    <lineage>
        <taxon>Eukaryota</taxon>
        <taxon>Viridiplantae</taxon>
        <taxon>Streptophyta</taxon>
        <taxon>Embryophyta</taxon>
        <taxon>Tracheophyta</taxon>
        <taxon>Spermatophyta</taxon>
        <taxon>Magnoliopsida</taxon>
        <taxon>eudicotyledons</taxon>
        <taxon>Gunneridae</taxon>
        <taxon>Pentapetalae</taxon>
        <taxon>asterids</taxon>
        <taxon>lamiids</taxon>
        <taxon>Lamiales</taxon>
        <taxon>Pedaliaceae</taxon>
        <taxon>Sesamum</taxon>
    </lineage>
</organism>
<sequence length="150" mass="16966">MAGAIAYAAVVSVRRVLENILHHAPQRILVDKQQIQSLLEKITSFQQFLEDYDALPMTSKPQVEDGLESQMAKACYAAEDIIESFVLDQIQAPSQVQVDRILTRFSQDFPQVLQDVDFIEKKVMKIKGKMEVVKDQQPVNFSHADGFQDG</sequence>
<accession>A0AAE2CW69</accession>
<keyword evidence="2" id="KW-1185">Reference proteome</keyword>
<dbReference type="AlphaFoldDB" id="A0AAE2CW69"/>
<proteinExistence type="predicted"/>
<evidence type="ECO:0000313" key="1">
    <source>
        <dbReference type="EMBL" id="KAK4436698.1"/>
    </source>
</evidence>
<gene>
    <name evidence="1" type="ORF">Salat_0003700</name>
</gene>
<dbReference type="Proteomes" id="UP001293254">
    <property type="component" value="Unassembled WGS sequence"/>
</dbReference>
<dbReference type="EMBL" id="JACGWO010000001">
    <property type="protein sequence ID" value="KAK4436698.1"/>
    <property type="molecule type" value="Genomic_DNA"/>
</dbReference>
<protein>
    <submittedName>
        <fullName evidence="1">Uncharacterized protein</fullName>
    </submittedName>
</protein>
<evidence type="ECO:0000313" key="2">
    <source>
        <dbReference type="Proteomes" id="UP001293254"/>
    </source>
</evidence>
<reference evidence="1" key="2">
    <citation type="journal article" date="2024" name="Plant">
        <title>Genomic evolution and insights into agronomic trait innovations of Sesamum species.</title>
        <authorList>
            <person name="Miao H."/>
            <person name="Wang L."/>
            <person name="Qu L."/>
            <person name="Liu H."/>
            <person name="Sun Y."/>
            <person name="Le M."/>
            <person name="Wang Q."/>
            <person name="Wei S."/>
            <person name="Zheng Y."/>
            <person name="Lin W."/>
            <person name="Duan Y."/>
            <person name="Cao H."/>
            <person name="Xiong S."/>
            <person name="Wang X."/>
            <person name="Wei L."/>
            <person name="Li C."/>
            <person name="Ma Q."/>
            <person name="Ju M."/>
            <person name="Zhao R."/>
            <person name="Li G."/>
            <person name="Mu C."/>
            <person name="Tian Q."/>
            <person name="Mei H."/>
            <person name="Zhang T."/>
            <person name="Gao T."/>
            <person name="Zhang H."/>
        </authorList>
    </citation>
    <scope>NUCLEOTIDE SEQUENCE</scope>
    <source>
        <strain evidence="1">3651</strain>
    </source>
</reference>
<dbReference type="Gene3D" id="1.20.5.4130">
    <property type="match status" value="1"/>
</dbReference>
<comment type="caution">
    <text evidence="1">The sequence shown here is derived from an EMBL/GenBank/DDBJ whole genome shotgun (WGS) entry which is preliminary data.</text>
</comment>